<protein>
    <submittedName>
        <fullName evidence="1">Uncharacterized protein</fullName>
    </submittedName>
</protein>
<accession>T1JWZ9</accession>
<reference evidence="1" key="2">
    <citation type="submission" date="2015-06" db="UniProtKB">
        <authorList>
            <consortium name="EnsemblMetazoa"/>
        </authorList>
    </citation>
    <scope>IDENTIFICATION</scope>
</reference>
<dbReference type="EMBL" id="CAEY01000818">
    <property type="status" value="NOT_ANNOTATED_CDS"/>
    <property type="molecule type" value="Genomic_DNA"/>
</dbReference>
<organism evidence="1 2">
    <name type="scientific">Tetranychus urticae</name>
    <name type="common">Two-spotted spider mite</name>
    <dbReference type="NCBI Taxonomy" id="32264"/>
    <lineage>
        <taxon>Eukaryota</taxon>
        <taxon>Metazoa</taxon>
        <taxon>Ecdysozoa</taxon>
        <taxon>Arthropoda</taxon>
        <taxon>Chelicerata</taxon>
        <taxon>Arachnida</taxon>
        <taxon>Acari</taxon>
        <taxon>Acariformes</taxon>
        <taxon>Trombidiformes</taxon>
        <taxon>Prostigmata</taxon>
        <taxon>Eleutherengona</taxon>
        <taxon>Raphignathae</taxon>
        <taxon>Tetranychoidea</taxon>
        <taxon>Tetranychidae</taxon>
        <taxon>Tetranychus</taxon>
    </lineage>
</organism>
<name>T1JWZ9_TETUR</name>
<dbReference type="AlphaFoldDB" id="T1JWZ9"/>
<dbReference type="Proteomes" id="UP000015104">
    <property type="component" value="Unassembled WGS sequence"/>
</dbReference>
<dbReference type="HOGENOM" id="CLU_3377634_0_0_1"/>
<sequence>MADHQLDCKQIPGLSILISELVIKRRFNMCKYFD</sequence>
<keyword evidence="2" id="KW-1185">Reference proteome</keyword>
<proteinExistence type="predicted"/>
<evidence type="ECO:0000313" key="2">
    <source>
        <dbReference type="Proteomes" id="UP000015104"/>
    </source>
</evidence>
<reference evidence="2" key="1">
    <citation type="submission" date="2011-08" db="EMBL/GenBank/DDBJ databases">
        <authorList>
            <person name="Rombauts S."/>
        </authorList>
    </citation>
    <scope>NUCLEOTIDE SEQUENCE</scope>
    <source>
        <strain evidence="2">London</strain>
    </source>
</reference>
<evidence type="ECO:0000313" key="1">
    <source>
        <dbReference type="EnsemblMetazoa" id="tetur02g10120.1"/>
    </source>
</evidence>
<dbReference type="EnsemblMetazoa" id="tetur02g10120.1">
    <property type="protein sequence ID" value="tetur02g10120.1"/>
    <property type="gene ID" value="tetur02g10120"/>
</dbReference>